<keyword evidence="1 2" id="KW-0443">Lipid metabolism</keyword>
<feature type="active site" description="Nucleophile" evidence="2">
    <location>
        <position position="92"/>
    </location>
</feature>
<dbReference type="InterPro" id="IPR002641">
    <property type="entry name" value="PNPLA_dom"/>
</dbReference>
<dbReference type="GO" id="GO:0016042">
    <property type="term" value="P:lipid catabolic process"/>
    <property type="evidence" value="ECO:0007669"/>
    <property type="project" value="UniProtKB-UniRule"/>
</dbReference>
<dbReference type="InterPro" id="IPR016035">
    <property type="entry name" value="Acyl_Trfase/lysoPLipase"/>
</dbReference>
<feature type="short sequence motif" description="GXSXG" evidence="2">
    <location>
        <begin position="90"/>
        <end position="94"/>
    </location>
</feature>
<dbReference type="SUPFAM" id="SSF52151">
    <property type="entry name" value="FabD/lysophospholipase-like"/>
    <property type="match status" value="1"/>
</dbReference>
<organism evidence="4 5">
    <name type="scientific">Novosphingobium fuchskuhlense</name>
    <dbReference type="NCBI Taxonomy" id="1117702"/>
    <lineage>
        <taxon>Bacteria</taxon>
        <taxon>Pseudomonadati</taxon>
        <taxon>Pseudomonadota</taxon>
        <taxon>Alphaproteobacteria</taxon>
        <taxon>Sphingomonadales</taxon>
        <taxon>Sphingomonadaceae</taxon>
        <taxon>Novosphingobium</taxon>
    </lineage>
</organism>
<keyword evidence="2" id="KW-0442">Lipid degradation</keyword>
<comment type="caution">
    <text evidence="2">Lacks conserved residue(s) required for the propagation of feature annotation.</text>
</comment>
<evidence type="ECO:0000313" key="4">
    <source>
        <dbReference type="EMBL" id="KUR70727.1"/>
    </source>
</evidence>
<dbReference type="AlphaFoldDB" id="A0A124JU09"/>
<evidence type="ECO:0000313" key="5">
    <source>
        <dbReference type="Proteomes" id="UP000058012"/>
    </source>
</evidence>
<dbReference type="STRING" id="1117702.AQZ52_12825"/>
<keyword evidence="2" id="KW-0378">Hydrolase</keyword>
<dbReference type="PROSITE" id="PS51635">
    <property type="entry name" value="PNPLA"/>
    <property type="match status" value="1"/>
</dbReference>
<evidence type="ECO:0000259" key="3">
    <source>
        <dbReference type="PROSITE" id="PS51635"/>
    </source>
</evidence>
<name>A0A124JU09_9SPHN</name>
<reference evidence="4 5" key="1">
    <citation type="submission" date="2015-10" db="EMBL/GenBank/DDBJ databases">
        <title>Draft genome sequence of Novosphingobium fuchskuhlense DSM 25065 isolated from a surface water sample of the southwest basin of Lake Grosse Fuchskuhle.</title>
        <authorList>
            <person name="Ruckert C."/>
            <person name="Winkler A."/>
            <person name="Glaeser J."/>
            <person name="Grossart H.-P."/>
            <person name="Kalinowski J."/>
            <person name="Glaeser S."/>
        </authorList>
    </citation>
    <scope>NUCLEOTIDE SEQUENCE [LARGE SCALE GENOMIC DNA]</scope>
    <source>
        <strain evidence="4 5">FNE08-7</strain>
    </source>
</reference>
<gene>
    <name evidence="4" type="ORF">AQZ52_12825</name>
</gene>
<keyword evidence="5" id="KW-1185">Reference proteome</keyword>
<evidence type="ECO:0000256" key="1">
    <source>
        <dbReference type="ARBA" id="ARBA00023098"/>
    </source>
</evidence>
<feature type="domain" description="PNPLA" evidence="3">
    <location>
        <begin position="57"/>
        <end position="252"/>
    </location>
</feature>
<proteinExistence type="predicted"/>
<dbReference type="GO" id="GO:0016787">
    <property type="term" value="F:hydrolase activity"/>
    <property type="evidence" value="ECO:0007669"/>
    <property type="project" value="UniProtKB-UniRule"/>
</dbReference>
<accession>A0A124JU09</accession>
<comment type="caution">
    <text evidence="4">The sequence shown here is derived from an EMBL/GenBank/DDBJ whole genome shotgun (WGS) entry which is preliminary data.</text>
</comment>
<evidence type="ECO:0000256" key="2">
    <source>
        <dbReference type="PROSITE-ProRule" id="PRU01161"/>
    </source>
</evidence>
<sequence length="366" mass="39421">MGLAGCATIHRQPFTETQQAEATIPGVPQARFWADAPGAARLMAPVYAGANGERSMLALSGGSDNGAYGAGLLNGWTKAGTRPEFAVVTGVSTGALIAPFAFLGPDQDATLEQLFTTISAKNIYRNRFPLAIPLSPSIASTKPLARMISEVMTDALIDRIAAEHARGRRLFVGTANLDAQRMVIWNMGAIAASKAPGRYGLFRQVLLASSAIPAFFPPVMIKAQANGREVSEMHVDGGTTAQILTLPDQAIVAGQLPSALNRLHLYMIVNNKLNGEFHLVRPRTVPIASQAISLNLRRSAGSTVALSYLYAKAHGVDFNLSFIDKDYPRSEKSLFDTEMMRTLFAYGRKLGETGTFWAKRPPDKDE</sequence>
<feature type="short sequence motif" description="DGA/G" evidence="2">
    <location>
        <begin position="236"/>
        <end position="238"/>
    </location>
</feature>
<protein>
    <recommendedName>
        <fullName evidence="3">PNPLA domain-containing protein</fullName>
    </recommendedName>
</protein>
<feature type="active site" description="Proton acceptor" evidence="2">
    <location>
        <position position="236"/>
    </location>
</feature>
<dbReference type="EMBL" id="LLZS01000008">
    <property type="protein sequence ID" value="KUR70727.1"/>
    <property type="molecule type" value="Genomic_DNA"/>
</dbReference>
<dbReference type="Pfam" id="PF01734">
    <property type="entry name" value="Patatin"/>
    <property type="match status" value="1"/>
</dbReference>
<dbReference type="Gene3D" id="3.40.1090.10">
    <property type="entry name" value="Cytosolic phospholipase A2 catalytic domain"/>
    <property type="match status" value="1"/>
</dbReference>
<dbReference type="Proteomes" id="UP000058012">
    <property type="component" value="Unassembled WGS sequence"/>
</dbReference>